<dbReference type="AlphaFoldDB" id="A0A926F2D6"/>
<evidence type="ECO:0000259" key="1">
    <source>
        <dbReference type="Pfam" id="PF11823"/>
    </source>
</evidence>
<name>A0A926F2D6_9FIRM</name>
<keyword evidence="3" id="KW-1185">Reference proteome</keyword>
<evidence type="ECO:0000313" key="2">
    <source>
        <dbReference type="EMBL" id="MBC8590680.1"/>
    </source>
</evidence>
<protein>
    <submittedName>
        <fullName evidence="2">DUF3343 domain-containing protein</fullName>
    </submittedName>
</protein>
<dbReference type="InterPro" id="IPR021778">
    <property type="entry name" value="Se/S_carrier-like"/>
</dbReference>
<proteinExistence type="predicted"/>
<evidence type="ECO:0000313" key="3">
    <source>
        <dbReference type="Proteomes" id="UP000601522"/>
    </source>
</evidence>
<gene>
    <name evidence="2" type="ORF">H8689_05980</name>
</gene>
<comment type="caution">
    <text evidence="2">The sequence shown here is derived from an EMBL/GenBank/DDBJ whole genome shotgun (WGS) entry which is preliminary data.</text>
</comment>
<feature type="domain" description="Putative Se/S carrier protein-like" evidence="1">
    <location>
        <begin position="7"/>
        <end position="67"/>
    </location>
</feature>
<sequence length="92" mass="11010">MDVKDKYYICVFDSKNKAIYLHSILDKTGNKNFQLISTPCRIKAGCNYSIKFMHISHLQTIKRKSEELNLGKYRVFHVENINRNFKYEEIKF</sequence>
<accession>A0A926F2D6</accession>
<dbReference type="Proteomes" id="UP000601522">
    <property type="component" value="Unassembled WGS sequence"/>
</dbReference>
<reference evidence="2 3" key="1">
    <citation type="submission" date="2020-08" db="EMBL/GenBank/DDBJ databases">
        <title>Genome public.</title>
        <authorList>
            <person name="Liu C."/>
            <person name="Sun Q."/>
        </authorList>
    </citation>
    <scope>NUCLEOTIDE SEQUENCE [LARGE SCALE GENOMIC DNA]</scope>
    <source>
        <strain evidence="2 3">NSJ-26</strain>
    </source>
</reference>
<organism evidence="2 3">
    <name type="scientific">Wansuia hejianensis</name>
    <dbReference type="NCBI Taxonomy" id="2763667"/>
    <lineage>
        <taxon>Bacteria</taxon>
        <taxon>Bacillati</taxon>
        <taxon>Bacillota</taxon>
        <taxon>Clostridia</taxon>
        <taxon>Lachnospirales</taxon>
        <taxon>Lachnospiraceae</taxon>
        <taxon>Wansuia</taxon>
    </lineage>
</organism>
<dbReference type="Pfam" id="PF11823">
    <property type="entry name" value="Se_S_carrier"/>
    <property type="match status" value="1"/>
</dbReference>
<dbReference type="RefSeq" id="WP_249323517.1">
    <property type="nucleotide sequence ID" value="NZ_JACRTK010000002.1"/>
</dbReference>
<dbReference type="EMBL" id="JACRTK010000002">
    <property type="protein sequence ID" value="MBC8590680.1"/>
    <property type="molecule type" value="Genomic_DNA"/>
</dbReference>